<organism evidence="2 3">
    <name type="scientific">Opisthorchis viverrini</name>
    <name type="common">Southeast Asian liver fluke</name>
    <dbReference type="NCBI Taxonomy" id="6198"/>
    <lineage>
        <taxon>Eukaryota</taxon>
        <taxon>Metazoa</taxon>
        <taxon>Spiralia</taxon>
        <taxon>Lophotrochozoa</taxon>
        <taxon>Platyhelminthes</taxon>
        <taxon>Trematoda</taxon>
        <taxon>Digenea</taxon>
        <taxon>Opisthorchiida</taxon>
        <taxon>Opisthorchiata</taxon>
        <taxon>Opisthorchiidae</taxon>
        <taxon>Opisthorchis</taxon>
    </lineage>
</organism>
<dbReference type="Gene3D" id="3.10.100.10">
    <property type="entry name" value="Mannose-Binding Protein A, subunit A"/>
    <property type="match status" value="1"/>
</dbReference>
<dbReference type="GeneID" id="20328446"/>
<keyword evidence="3" id="KW-1185">Reference proteome</keyword>
<dbReference type="RefSeq" id="XP_009171191.1">
    <property type="nucleotide sequence ID" value="XM_009172927.1"/>
</dbReference>
<dbReference type="STRING" id="6198.A0A075ABM9"/>
<dbReference type="EMBL" id="KL596788">
    <property type="protein sequence ID" value="KER25059.1"/>
    <property type="molecule type" value="Genomic_DNA"/>
</dbReference>
<accession>A0A075ABM9</accession>
<dbReference type="InterPro" id="IPR016186">
    <property type="entry name" value="C-type_lectin-like/link_sf"/>
</dbReference>
<proteinExistence type="predicted"/>
<name>A0A075ABM9_OPIVI</name>
<protein>
    <submittedName>
        <fullName evidence="2">Uncharacterized protein</fullName>
    </submittedName>
</protein>
<dbReference type="CTD" id="20328446"/>
<feature type="non-terminal residue" evidence="2">
    <location>
        <position position="1"/>
    </location>
</feature>
<dbReference type="AlphaFoldDB" id="A0A075ABM9"/>
<evidence type="ECO:0000313" key="2">
    <source>
        <dbReference type="EMBL" id="KER25059.1"/>
    </source>
</evidence>
<dbReference type="KEGG" id="ovi:T265_14280"/>
<gene>
    <name evidence="2" type="ORF">T265_14280</name>
</gene>
<dbReference type="OrthoDB" id="6278501at2759"/>
<dbReference type="InterPro" id="IPR016187">
    <property type="entry name" value="CTDL_fold"/>
</dbReference>
<reference evidence="2 3" key="1">
    <citation type="submission" date="2013-11" db="EMBL/GenBank/DDBJ databases">
        <title>Opisthorchis viverrini - life in the bile duct.</title>
        <authorList>
            <person name="Young N.D."/>
            <person name="Nagarajan N."/>
            <person name="Lin S.J."/>
            <person name="Korhonen P.K."/>
            <person name="Jex A.R."/>
            <person name="Hall R.S."/>
            <person name="Safavi-Hemami H."/>
            <person name="Kaewkong W."/>
            <person name="Bertrand D."/>
            <person name="Gao S."/>
            <person name="Seet Q."/>
            <person name="Wongkham S."/>
            <person name="Teh B.T."/>
            <person name="Wongkham C."/>
            <person name="Intapan P.M."/>
            <person name="Maleewong W."/>
            <person name="Yang X."/>
            <person name="Hu M."/>
            <person name="Wang Z."/>
            <person name="Hofmann A."/>
            <person name="Sternberg P.W."/>
            <person name="Tan P."/>
            <person name="Wang J."/>
            <person name="Gasser R.B."/>
        </authorList>
    </citation>
    <scope>NUCLEOTIDE SEQUENCE [LARGE SCALE GENOMIC DNA]</scope>
</reference>
<sequence length="865" mass="96065">KAQIPKRSDQRTSGGTFRESILELLNQTIIHDPYLVSTTESTEQLSGPGMDESKKVWDRTDSVSVMKDHLRTRNATKLTDNALLADVNLGNQVNSLDSSTGEREDKKGSVMDSSKPPEQVHLQGKMSSSDRDVASGVPDRLGMPVISSEQSLLDEEKKLGGKKQVESPDGLQGVVEANLKDSEHARVGDKLVGGVQTYKLAPLKEEDQSQTDETQMRRSQIHYPGATYVTTGEPTGEEDKREFDKDQSPNLGLDMTTGQLKPGEGFETRHEAQAIVTPRVQPDSKPESVQMDSASFSNLDALTLDVDLVRTADSGLEPFGFSDSLGMSSFDGKNGRSQSVDGQPKKRISAPSGSAESVTADQPVHIPKVSQLNSSCLKEVLGCEIVQALMGPKGDVGLPGLRGPQGIQGHCPIPLCSSPMVIYEPGPPGPAGGCEPCSVSLRGPPGGQGNKGDQGESGTLEIDRVRNIVSFTVKQWYFDLNLTTEITSQIRAGSEKLHRTAMYVTILLAKMLAEKTGSTRKAGTVSRKLRSFINTLERRKFLRRKKSTGRLHQAANRRQRLRFKRIDTGAIRPKVSTFFDTPGQRKLLPVIIVDSITELEIRGANLGMGTFMASYLNGTELPPHVIRPMGMFMKTNILRNQWKRLSLSLDQEVVYGNPKFTLRISVSLYVRRYLCQRRRLSSLDHHSLELNLPSARLRLILAFYPYAVRGGEFLGWYGADALCREYGEHRLGITGFRVFLSDQNLPLEQILPWRLLRVPIVNLAGATLFRNLKEFLYGLPPYANEPIYDLDGMPNTEETDQKLFWFGFGDNYSCKHWSSNGSDDWALVWSMNHRIRHAQTSFSRCTDSNYLLCYKLAVNPNLQYL</sequence>
<feature type="region of interest" description="Disordered" evidence="1">
    <location>
        <begin position="330"/>
        <end position="362"/>
    </location>
</feature>
<evidence type="ECO:0000313" key="3">
    <source>
        <dbReference type="Proteomes" id="UP000054324"/>
    </source>
</evidence>
<dbReference type="SUPFAM" id="SSF56436">
    <property type="entry name" value="C-type lectin-like"/>
    <property type="match status" value="1"/>
</dbReference>
<feature type="compositionally biased region" description="Basic and acidic residues" evidence="1">
    <location>
        <begin position="237"/>
        <end position="247"/>
    </location>
</feature>
<feature type="compositionally biased region" description="Basic and acidic residues" evidence="1">
    <location>
        <begin position="100"/>
        <end position="109"/>
    </location>
</feature>
<feature type="compositionally biased region" description="Polar residues" evidence="1">
    <location>
        <begin position="351"/>
        <end position="360"/>
    </location>
</feature>
<evidence type="ECO:0000256" key="1">
    <source>
        <dbReference type="SAM" id="MobiDB-lite"/>
    </source>
</evidence>
<dbReference type="Proteomes" id="UP000054324">
    <property type="component" value="Unassembled WGS sequence"/>
</dbReference>
<feature type="region of interest" description="Disordered" evidence="1">
    <location>
        <begin position="226"/>
        <end position="258"/>
    </location>
</feature>
<feature type="region of interest" description="Disordered" evidence="1">
    <location>
        <begin position="92"/>
        <end position="145"/>
    </location>
</feature>